<feature type="transmembrane region" description="Helical" evidence="1">
    <location>
        <begin position="18"/>
        <end position="36"/>
    </location>
</feature>
<proteinExistence type="predicted"/>
<keyword evidence="3" id="KW-1185">Reference proteome</keyword>
<dbReference type="RefSeq" id="WP_143943956.1">
    <property type="nucleotide sequence ID" value="NZ_VKLS01000101.1"/>
</dbReference>
<gene>
    <name evidence="2" type="ORF">FNZ23_11265</name>
</gene>
<dbReference type="Proteomes" id="UP000320888">
    <property type="component" value="Unassembled WGS sequence"/>
</dbReference>
<keyword evidence="1" id="KW-1133">Transmembrane helix</keyword>
<comment type="caution">
    <text evidence="2">The sequence shown here is derived from an EMBL/GenBank/DDBJ whole genome shotgun (WGS) entry which is preliminary data.</text>
</comment>
<dbReference type="AlphaFoldDB" id="A0A553ZLD0"/>
<dbReference type="OrthoDB" id="4337269at2"/>
<feature type="transmembrane region" description="Helical" evidence="1">
    <location>
        <begin position="155"/>
        <end position="177"/>
    </location>
</feature>
<evidence type="ECO:0000313" key="2">
    <source>
        <dbReference type="EMBL" id="TSB42185.1"/>
    </source>
</evidence>
<feature type="transmembrane region" description="Helical" evidence="1">
    <location>
        <begin position="120"/>
        <end position="143"/>
    </location>
</feature>
<evidence type="ECO:0000256" key="1">
    <source>
        <dbReference type="SAM" id="Phobius"/>
    </source>
</evidence>
<dbReference type="EMBL" id="VKLS01000101">
    <property type="protein sequence ID" value="TSB42185.1"/>
    <property type="molecule type" value="Genomic_DNA"/>
</dbReference>
<protein>
    <submittedName>
        <fullName evidence="2">ABC transporter</fullName>
    </submittedName>
</protein>
<keyword evidence="1" id="KW-0812">Transmembrane</keyword>
<reference evidence="2 3" key="1">
    <citation type="submission" date="2019-07" db="EMBL/GenBank/DDBJ databases">
        <title>Draft genome for Streptomyces benahoarensis MZ03-48.</title>
        <authorList>
            <person name="Gonzalez-Pimentel J.L."/>
        </authorList>
    </citation>
    <scope>NUCLEOTIDE SEQUENCE [LARGE SCALE GENOMIC DNA]</scope>
    <source>
        <strain evidence="2 3">MZ03-48</strain>
    </source>
</reference>
<feature type="transmembrane region" description="Helical" evidence="1">
    <location>
        <begin position="83"/>
        <end position="108"/>
    </location>
</feature>
<keyword evidence="1" id="KW-0472">Membrane</keyword>
<feature type="transmembrane region" description="Helical" evidence="1">
    <location>
        <begin position="197"/>
        <end position="219"/>
    </location>
</feature>
<accession>A0A553ZLD0</accession>
<name>A0A553ZLD0_9ACTN</name>
<evidence type="ECO:0000313" key="3">
    <source>
        <dbReference type="Proteomes" id="UP000320888"/>
    </source>
</evidence>
<sequence>MIALLRYQAALLLGSHRWLPPILLYAGFLVVGIGTGSPVLDAFAFAAAALLPLTVWLTRVCVTNEPPAARSCAAAAVGPVRAHLAAVLTAALAALPPALAGTAFVALFSDRRSNDHQVTVALLPATACGLAAAVVCLLLGTAVGAVCNRPVLHGTALPVCAGLLGCVLLVVPALSPASAVVRGLVAGSMSGTAEMPWLPLAAAIPISAAVVAAVCHLAARRG</sequence>
<feature type="transmembrane region" description="Helical" evidence="1">
    <location>
        <begin position="42"/>
        <end position="62"/>
    </location>
</feature>
<organism evidence="2 3">
    <name type="scientific">Streptomyces benahoarensis</name>
    <dbReference type="NCBI Taxonomy" id="2595054"/>
    <lineage>
        <taxon>Bacteria</taxon>
        <taxon>Bacillati</taxon>
        <taxon>Actinomycetota</taxon>
        <taxon>Actinomycetes</taxon>
        <taxon>Kitasatosporales</taxon>
        <taxon>Streptomycetaceae</taxon>
        <taxon>Streptomyces</taxon>
    </lineage>
</organism>